<protein>
    <submittedName>
        <fullName evidence="2">Uncharacterized protein</fullName>
    </submittedName>
</protein>
<dbReference type="OrthoDB" id="10289629at2759"/>
<dbReference type="Proteomes" id="UP000701801">
    <property type="component" value="Unassembled WGS sequence"/>
</dbReference>
<gene>
    <name evidence="2" type="ORF">HYALB_00006383</name>
</gene>
<evidence type="ECO:0000256" key="1">
    <source>
        <dbReference type="SAM" id="MobiDB-lite"/>
    </source>
</evidence>
<evidence type="ECO:0000313" key="2">
    <source>
        <dbReference type="EMBL" id="CAG8973214.1"/>
    </source>
</evidence>
<feature type="region of interest" description="Disordered" evidence="1">
    <location>
        <begin position="1"/>
        <end position="27"/>
    </location>
</feature>
<sequence length="118" mass="13568">MSQYPRDTNTYTQKYQPALPTIAEHPAPGCASTPKWRLWVEQPGPTKLKDQLARVQKIMERRRADPKTCHENGGPGMNAGKPAVLGTRTMNHEEAVELEQMFTFEWQIKQEIKEATYR</sequence>
<dbReference type="AlphaFoldDB" id="A0A9N9Q2Y2"/>
<feature type="region of interest" description="Disordered" evidence="1">
    <location>
        <begin position="61"/>
        <end position="84"/>
    </location>
</feature>
<organism evidence="2 3">
    <name type="scientific">Hymenoscyphus albidus</name>
    <dbReference type="NCBI Taxonomy" id="595503"/>
    <lineage>
        <taxon>Eukaryota</taxon>
        <taxon>Fungi</taxon>
        <taxon>Dikarya</taxon>
        <taxon>Ascomycota</taxon>
        <taxon>Pezizomycotina</taxon>
        <taxon>Leotiomycetes</taxon>
        <taxon>Helotiales</taxon>
        <taxon>Helotiaceae</taxon>
        <taxon>Hymenoscyphus</taxon>
    </lineage>
</organism>
<feature type="compositionally biased region" description="Basic and acidic residues" evidence="1">
    <location>
        <begin position="61"/>
        <end position="70"/>
    </location>
</feature>
<dbReference type="EMBL" id="CAJVRM010000066">
    <property type="protein sequence ID" value="CAG8973214.1"/>
    <property type="molecule type" value="Genomic_DNA"/>
</dbReference>
<accession>A0A9N9Q2Y2</accession>
<proteinExistence type="predicted"/>
<feature type="compositionally biased region" description="Polar residues" evidence="1">
    <location>
        <begin position="1"/>
        <end position="15"/>
    </location>
</feature>
<reference evidence="2" key="1">
    <citation type="submission" date="2021-07" db="EMBL/GenBank/DDBJ databases">
        <authorList>
            <person name="Durling M."/>
        </authorList>
    </citation>
    <scope>NUCLEOTIDE SEQUENCE</scope>
</reference>
<evidence type="ECO:0000313" key="3">
    <source>
        <dbReference type="Proteomes" id="UP000701801"/>
    </source>
</evidence>
<name>A0A9N9Q2Y2_9HELO</name>
<comment type="caution">
    <text evidence="2">The sequence shown here is derived from an EMBL/GenBank/DDBJ whole genome shotgun (WGS) entry which is preliminary data.</text>
</comment>
<keyword evidence="3" id="KW-1185">Reference proteome</keyword>